<evidence type="ECO:0000313" key="1">
    <source>
        <dbReference type="EMBL" id="QQA01127.1"/>
    </source>
</evidence>
<gene>
    <name evidence="1" type="ORF">IWA51_00395</name>
</gene>
<dbReference type="Proteomes" id="UP000595224">
    <property type="component" value="Chromosome"/>
</dbReference>
<name>A0A7T3RDR5_9SPIR</name>
<accession>A0A7T3RDR5</accession>
<organism evidence="1 2">
    <name type="scientific">Treponema peruense</name>
    <dbReference type="NCBI Taxonomy" id="2787628"/>
    <lineage>
        <taxon>Bacteria</taxon>
        <taxon>Pseudomonadati</taxon>
        <taxon>Spirochaetota</taxon>
        <taxon>Spirochaetia</taxon>
        <taxon>Spirochaetales</taxon>
        <taxon>Treponemataceae</taxon>
        <taxon>Treponema</taxon>
    </lineage>
</organism>
<reference evidence="1 2" key="1">
    <citation type="submission" date="2020-11" db="EMBL/GenBank/DDBJ databases">
        <title>Treponema Peruensis nv. sp., first commensal Treponema isolated from human feces.</title>
        <authorList>
            <person name="Belkhou C."/>
            <person name="Raes J."/>
        </authorList>
    </citation>
    <scope>NUCLEOTIDE SEQUENCE [LARGE SCALE GENOMIC DNA]</scope>
    <source>
        <strain evidence="1 2">RCC2812</strain>
    </source>
</reference>
<sequence>MSYAVLQQKIMSLPEEYINIVSAYIDSLPPVKDKEKKSARGIAAKYANPALIEKENEVMSKAFGEKYEDID</sequence>
<evidence type="ECO:0000313" key="2">
    <source>
        <dbReference type="Proteomes" id="UP000595224"/>
    </source>
</evidence>
<dbReference type="KEGG" id="tper:IWA51_00395"/>
<dbReference type="RefSeq" id="WP_198442719.1">
    <property type="nucleotide sequence ID" value="NZ_CBCSHE010000030.1"/>
</dbReference>
<proteinExistence type="predicted"/>
<evidence type="ECO:0008006" key="3">
    <source>
        <dbReference type="Google" id="ProtNLM"/>
    </source>
</evidence>
<keyword evidence="2" id="KW-1185">Reference proteome</keyword>
<dbReference type="EMBL" id="CP064936">
    <property type="protein sequence ID" value="QQA01127.1"/>
    <property type="molecule type" value="Genomic_DNA"/>
</dbReference>
<dbReference type="AlphaFoldDB" id="A0A7T3RDR5"/>
<protein>
    <recommendedName>
        <fullName evidence="3">DUF2281 domain-containing protein</fullName>
    </recommendedName>
</protein>